<dbReference type="AlphaFoldDB" id="A0A9D2HDI1"/>
<reference evidence="2" key="1">
    <citation type="journal article" date="2021" name="PeerJ">
        <title>Extensive microbial diversity within the chicken gut microbiome revealed by metagenomics and culture.</title>
        <authorList>
            <person name="Gilroy R."/>
            <person name="Ravi A."/>
            <person name="Getino M."/>
            <person name="Pursley I."/>
            <person name="Horton D.L."/>
            <person name="Alikhan N.F."/>
            <person name="Baker D."/>
            <person name="Gharbi K."/>
            <person name="Hall N."/>
            <person name="Watson M."/>
            <person name="Adriaenssens E.M."/>
            <person name="Foster-Nyarko E."/>
            <person name="Jarju S."/>
            <person name="Secka A."/>
            <person name="Antonio M."/>
            <person name="Oren A."/>
            <person name="Chaudhuri R.R."/>
            <person name="La Ragione R."/>
            <person name="Hildebrand F."/>
            <person name="Pallen M.J."/>
        </authorList>
    </citation>
    <scope>NUCLEOTIDE SEQUENCE</scope>
    <source>
        <strain evidence="2">CHK186-16707</strain>
    </source>
</reference>
<dbReference type="SUPFAM" id="SSF109854">
    <property type="entry name" value="DinB/YfiT-like putative metalloenzymes"/>
    <property type="match status" value="1"/>
</dbReference>
<name>A0A9D2HDI1_9BACT</name>
<evidence type="ECO:0000313" key="2">
    <source>
        <dbReference type="EMBL" id="HJA09133.1"/>
    </source>
</evidence>
<proteinExistence type="predicted"/>
<feature type="domain" description="DinB-like" evidence="1">
    <location>
        <begin position="18"/>
        <end position="143"/>
    </location>
</feature>
<gene>
    <name evidence="2" type="ORF">H9962_08100</name>
</gene>
<evidence type="ECO:0000313" key="3">
    <source>
        <dbReference type="Proteomes" id="UP000824225"/>
    </source>
</evidence>
<comment type="caution">
    <text evidence="2">The sequence shown here is derived from an EMBL/GenBank/DDBJ whole genome shotgun (WGS) entry which is preliminary data.</text>
</comment>
<dbReference type="Gene3D" id="1.20.120.450">
    <property type="entry name" value="dinb family like domain"/>
    <property type="match status" value="1"/>
</dbReference>
<sequence>MSRDIVTAVQAPFLNAFALLERYIDVCPEEIWREKNGGWPVWQQIYHALTALDFFVGQVGTPSDWPFDQATGSLNVVSEQYLTKEAAKKLATEAKARVDIYLAGLSDADLAVREPRLSAVFGSDVPHGAIVGMLASHTLYHVGSCDAALRDHGLKGVF</sequence>
<dbReference type="InterPro" id="IPR034660">
    <property type="entry name" value="DinB/YfiT-like"/>
</dbReference>
<reference evidence="2" key="2">
    <citation type="submission" date="2021-04" db="EMBL/GenBank/DDBJ databases">
        <authorList>
            <person name="Gilroy R."/>
        </authorList>
    </citation>
    <scope>NUCLEOTIDE SEQUENCE</scope>
    <source>
        <strain evidence="2">CHK186-16707</strain>
    </source>
</reference>
<evidence type="ECO:0000259" key="1">
    <source>
        <dbReference type="Pfam" id="PF12867"/>
    </source>
</evidence>
<dbReference type="Pfam" id="PF12867">
    <property type="entry name" value="DinB_2"/>
    <property type="match status" value="1"/>
</dbReference>
<organism evidence="2 3">
    <name type="scientific">Candidatus Mailhella merdigallinarum</name>
    <dbReference type="NCBI Taxonomy" id="2838658"/>
    <lineage>
        <taxon>Bacteria</taxon>
        <taxon>Pseudomonadati</taxon>
        <taxon>Thermodesulfobacteriota</taxon>
        <taxon>Desulfovibrionia</taxon>
        <taxon>Desulfovibrionales</taxon>
        <taxon>Desulfovibrionaceae</taxon>
        <taxon>Mailhella</taxon>
    </lineage>
</organism>
<dbReference type="InterPro" id="IPR024775">
    <property type="entry name" value="DinB-like"/>
</dbReference>
<accession>A0A9D2HDI1</accession>
<dbReference type="EMBL" id="DXAN01000026">
    <property type="protein sequence ID" value="HJA09133.1"/>
    <property type="molecule type" value="Genomic_DNA"/>
</dbReference>
<dbReference type="Proteomes" id="UP000824225">
    <property type="component" value="Unassembled WGS sequence"/>
</dbReference>
<protein>
    <submittedName>
        <fullName evidence="2">DinB family protein</fullName>
    </submittedName>
</protein>